<protein>
    <recommendedName>
        <fullName evidence="2">Reverse transcriptase domain-containing protein</fullName>
    </recommendedName>
</protein>
<evidence type="ECO:0000313" key="3">
    <source>
        <dbReference type="EMBL" id="CAL4232744.1"/>
    </source>
</evidence>
<feature type="region of interest" description="Disordered" evidence="1">
    <location>
        <begin position="411"/>
        <end position="470"/>
    </location>
</feature>
<dbReference type="AlphaFoldDB" id="A0AAV2SNX0"/>
<proteinExistence type="predicted"/>
<dbReference type="PANTHER" id="PTHR21301:SF10">
    <property type="entry name" value="REVERSE TRANSCRIPTASE DOMAIN-CONTAINING PROTEIN"/>
    <property type="match status" value="1"/>
</dbReference>
<accession>A0AAV2SNX0</accession>
<feature type="domain" description="Reverse transcriptase" evidence="2">
    <location>
        <begin position="1"/>
        <end position="95"/>
    </location>
</feature>
<dbReference type="PANTHER" id="PTHR21301">
    <property type="entry name" value="REVERSE TRANSCRIPTASE"/>
    <property type="match status" value="1"/>
</dbReference>
<keyword evidence="4" id="KW-1185">Reference proteome</keyword>
<sequence length="558" mass="61981">QGVSMGSPLAPVLACLYMEYFESELRLNLPGPQPSLWVRYIDDILLQWPYSIEDFNIFLRKLTHIEDLINLKVEWEISDPTRLGFASMPFLDLLIKRSPTGLSFSVYRKPTHTDLYTHYFSSHDLSTKKGVLISLFLRAHRICDSDSLPTEIAHIRSAFSRLKYPAWVIKESLATATSRFHNPVTRVHQKASYHLALPDHPALRDLRPALKLIDVSTSFSSSNTLRGQLSHTGPGAPADPPCSYMDECKLCPEGVYFGQTGKSLKHRNKQHRKNITDADELSALFCHMRDNPGHSYDWEGSKMVFKSFNESKRKVVESALIATIPNCNLKPGDYPMCKLTARVILDSLNIDASSTIFNRSSIVPNALPSTARPSTTPSSPPIVLPTPANITEPTAPAVSASDIEAFIHQMRPSTSDQLSVPSRDPPATSNPHSTTTSRRHAFTPVSQRTRSRARPYPTSGSQVSTSHSSPSILQSQARALPGIPSHVLAASQVTPLPSPISGRTRLRASHSKPRILSPTILPTMSTGAIPKRHKRFRQQDTPYSRTPLNQFLMIAFPC</sequence>
<feature type="region of interest" description="Disordered" evidence="1">
    <location>
        <begin position="364"/>
        <end position="385"/>
    </location>
</feature>
<gene>
    <name evidence="3" type="ORF">MNOR_LOCUS39890</name>
</gene>
<dbReference type="EMBL" id="CAXKWB010110812">
    <property type="protein sequence ID" value="CAL4232744.1"/>
    <property type="molecule type" value="Genomic_DNA"/>
</dbReference>
<feature type="compositionally biased region" description="Polar residues" evidence="1">
    <location>
        <begin position="427"/>
        <end position="436"/>
    </location>
</feature>
<dbReference type="Pfam" id="PF26215">
    <property type="entry name" value="HTH_animal"/>
    <property type="match status" value="1"/>
</dbReference>
<dbReference type="InterPro" id="IPR058912">
    <property type="entry name" value="HTH_animal"/>
</dbReference>
<organism evidence="3 4">
    <name type="scientific">Meganyctiphanes norvegica</name>
    <name type="common">Northern krill</name>
    <name type="synonym">Thysanopoda norvegica</name>
    <dbReference type="NCBI Taxonomy" id="48144"/>
    <lineage>
        <taxon>Eukaryota</taxon>
        <taxon>Metazoa</taxon>
        <taxon>Ecdysozoa</taxon>
        <taxon>Arthropoda</taxon>
        <taxon>Crustacea</taxon>
        <taxon>Multicrustacea</taxon>
        <taxon>Malacostraca</taxon>
        <taxon>Eumalacostraca</taxon>
        <taxon>Eucarida</taxon>
        <taxon>Euphausiacea</taxon>
        <taxon>Euphausiidae</taxon>
        <taxon>Meganyctiphanes</taxon>
    </lineage>
</organism>
<reference evidence="3 4" key="1">
    <citation type="submission" date="2024-05" db="EMBL/GenBank/DDBJ databases">
        <authorList>
            <person name="Wallberg A."/>
        </authorList>
    </citation>
    <scope>NUCLEOTIDE SEQUENCE [LARGE SCALE GENOMIC DNA]</scope>
</reference>
<evidence type="ECO:0000256" key="1">
    <source>
        <dbReference type="SAM" id="MobiDB-lite"/>
    </source>
</evidence>
<name>A0AAV2SNX0_MEGNR</name>
<feature type="non-terminal residue" evidence="3">
    <location>
        <position position="1"/>
    </location>
</feature>
<evidence type="ECO:0000259" key="2">
    <source>
        <dbReference type="PROSITE" id="PS50878"/>
    </source>
</evidence>
<evidence type="ECO:0000313" key="4">
    <source>
        <dbReference type="Proteomes" id="UP001497623"/>
    </source>
</evidence>
<dbReference type="InterPro" id="IPR000477">
    <property type="entry name" value="RT_dom"/>
</dbReference>
<dbReference type="PROSITE" id="PS50878">
    <property type="entry name" value="RT_POL"/>
    <property type="match status" value="1"/>
</dbReference>
<feature type="compositionally biased region" description="Low complexity" evidence="1">
    <location>
        <begin position="368"/>
        <end position="377"/>
    </location>
</feature>
<comment type="caution">
    <text evidence="3">The sequence shown here is derived from an EMBL/GenBank/DDBJ whole genome shotgun (WGS) entry which is preliminary data.</text>
</comment>
<dbReference type="Proteomes" id="UP001497623">
    <property type="component" value="Unassembled WGS sequence"/>
</dbReference>
<feature type="compositionally biased region" description="Polar residues" evidence="1">
    <location>
        <begin position="411"/>
        <end position="420"/>
    </location>
</feature>
<feature type="compositionally biased region" description="Low complexity" evidence="1">
    <location>
        <begin position="459"/>
        <end position="470"/>
    </location>
</feature>